<gene>
    <name evidence="1" type="ORF">B30_01395</name>
</gene>
<organism evidence="1 2">
    <name type="scientific">Celeribacter baekdonensis B30</name>
    <dbReference type="NCBI Taxonomy" id="1208323"/>
    <lineage>
        <taxon>Bacteria</taxon>
        <taxon>Pseudomonadati</taxon>
        <taxon>Pseudomonadota</taxon>
        <taxon>Alphaproteobacteria</taxon>
        <taxon>Rhodobacterales</taxon>
        <taxon>Roseobacteraceae</taxon>
        <taxon>Celeribacter</taxon>
    </lineage>
</organism>
<evidence type="ECO:0000313" key="1">
    <source>
        <dbReference type="EMBL" id="EKE74339.1"/>
    </source>
</evidence>
<comment type="caution">
    <text evidence="1">The sequence shown here is derived from an EMBL/GenBank/DDBJ whole genome shotgun (WGS) entry which is preliminary data.</text>
</comment>
<proteinExistence type="predicted"/>
<dbReference type="Proteomes" id="UP000006762">
    <property type="component" value="Unassembled WGS sequence"/>
</dbReference>
<dbReference type="STRING" id="1208323.B30_01395"/>
<keyword evidence="2" id="KW-1185">Reference proteome</keyword>
<reference evidence="1 2" key="1">
    <citation type="submission" date="2012-09" db="EMBL/GenBank/DDBJ databases">
        <title>Celeribacter baekdonensis B30 Genome Sequencing.</title>
        <authorList>
            <person name="Wang W."/>
        </authorList>
    </citation>
    <scope>NUCLEOTIDE SEQUENCE [LARGE SCALE GENOMIC DNA]</scope>
    <source>
        <strain evidence="1 2">B30</strain>
    </source>
</reference>
<dbReference type="EMBL" id="AMRK01000001">
    <property type="protein sequence ID" value="EKE74339.1"/>
    <property type="molecule type" value="Genomic_DNA"/>
</dbReference>
<accession>K2JVK4</accession>
<sequence>MTSENQFQGRSVQRIGSPTHLAIVTPDDTTDLGHVPQMIYVGVAGTLRVTTLGGETVATPSLQAGWHPLEICRIHATGTTATDIMVAW</sequence>
<dbReference type="AlphaFoldDB" id="K2JVK4"/>
<name>K2JVK4_9RHOB</name>
<evidence type="ECO:0000313" key="2">
    <source>
        <dbReference type="Proteomes" id="UP000006762"/>
    </source>
</evidence>
<protein>
    <submittedName>
        <fullName evidence="1">Phage protein</fullName>
    </submittedName>
</protein>